<name>A0A2T0WU72_9RHOB</name>
<evidence type="ECO:0000313" key="3">
    <source>
        <dbReference type="Proteomes" id="UP000238392"/>
    </source>
</evidence>
<feature type="region of interest" description="Disordered" evidence="1">
    <location>
        <begin position="541"/>
        <end position="575"/>
    </location>
</feature>
<sequence>MAIGYQIAEATPEDALSITGDSFGARFVSFRNFDRFDDAIQQTDLGMVIWPGGTLAEKNPERFGFEYDGLYNSDATGGKPGLDEIMAYCVDNGLSLTVTLPTARYADDHDALRADLGDFLDDLYGGTYGELPQQIYFEVGNEFYGVFDGATEAEQAAAYAEIVNVYAEVVLEKEAEYADQSDTVNWNVQIGREVAATDAMLDVLSDDAILMTDALVHHRFNVSIDSADKCVDDVAESLNLWEQETDALGIDRPDLSLSAFNTASLSRLEAAQDFLTTEAGEGLTIDDLDLDGRSNLEFEQHYQEMLDYRPYGLEQGENILQVFSEYQGLGTSSAGIYGWDLTHAGRLSYEDVDGNSHLFVAGDLQDMMAEALDGTKVTNWYESNDLVDHTDTGIYGFDSPDKLVVFLTAPQDFGGQNTVNVELAMQGFGDITEVWGESLTSEVPEDWNTMFDVPVVDGVDQSAEAETYAVGVRESFSPEQDGGNLNISFTQPGEIIRLTFARNDAAADEIATWHGEQSSIIDLEAIAEEETEVTYWEEPEVLPSVAFEDDPDNQGDDDEDDTAHGGGDGGDGGGGGAGFAGLLGLMLMLMGV</sequence>
<dbReference type="RefSeq" id="WP_106263936.1">
    <property type="nucleotide sequence ID" value="NZ_PVTQ01000005.1"/>
</dbReference>
<accession>A0A2T0WU72</accession>
<dbReference type="AlphaFoldDB" id="A0A2T0WU72"/>
<dbReference type="SUPFAM" id="SSF51445">
    <property type="entry name" value="(Trans)glycosidases"/>
    <property type="match status" value="1"/>
</dbReference>
<dbReference type="Proteomes" id="UP000238392">
    <property type="component" value="Unassembled WGS sequence"/>
</dbReference>
<dbReference type="InterPro" id="IPR017853">
    <property type="entry name" value="GH"/>
</dbReference>
<dbReference type="OrthoDB" id="419320at2"/>
<gene>
    <name evidence="2" type="ORF">CLV74_10594</name>
</gene>
<comment type="caution">
    <text evidence="2">The sequence shown here is derived from an EMBL/GenBank/DDBJ whole genome shotgun (WGS) entry which is preliminary data.</text>
</comment>
<dbReference type="Gene3D" id="3.20.20.80">
    <property type="entry name" value="Glycosidases"/>
    <property type="match status" value="1"/>
</dbReference>
<evidence type="ECO:0000256" key="1">
    <source>
        <dbReference type="SAM" id="MobiDB-lite"/>
    </source>
</evidence>
<feature type="compositionally biased region" description="Acidic residues" evidence="1">
    <location>
        <begin position="547"/>
        <end position="561"/>
    </location>
</feature>
<proteinExistence type="predicted"/>
<organism evidence="2 3">
    <name type="scientific">Donghicola tyrosinivorans</name>
    <dbReference type="NCBI Taxonomy" id="1652492"/>
    <lineage>
        <taxon>Bacteria</taxon>
        <taxon>Pseudomonadati</taxon>
        <taxon>Pseudomonadota</taxon>
        <taxon>Alphaproteobacteria</taxon>
        <taxon>Rhodobacterales</taxon>
        <taxon>Roseobacteraceae</taxon>
        <taxon>Donghicola</taxon>
    </lineage>
</organism>
<reference evidence="2 3" key="1">
    <citation type="submission" date="2018-03" db="EMBL/GenBank/DDBJ databases">
        <title>Genomic Encyclopedia of Archaeal and Bacterial Type Strains, Phase II (KMG-II): from individual species to whole genera.</title>
        <authorList>
            <person name="Goeker M."/>
        </authorList>
    </citation>
    <scope>NUCLEOTIDE SEQUENCE [LARGE SCALE GENOMIC DNA]</scope>
    <source>
        <strain evidence="2 3">DSM 100212</strain>
    </source>
</reference>
<dbReference type="EMBL" id="PVTQ01000005">
    <property type="protein sequence ID" value="PRY90114.1"/>
    <property type="molecule type" value="Genomic_DNA"/>
</dbReference>
<protein>
    <recommendedName>
        <fullName evidence="4">Alpha-L-arabinofuranosidase</fullName>
    </recommendedName>
</protein>
<evidence type="ECO:0000313" key="2">
    <source>
        <dbReference type="EMBL" id="PRY90114.1"/>
    </source>
</evidence>
<keyword evidence="3" id="KW-1185">Reference proteome</keyword>
<feature type="compositionally biased region" description="Gly residues" evidence="1">
    <location>
        <begin position="564"/>
        <end position="575"/>
    </location>
</feature>
<evidence type="ECO:0008006" key="4">
    <source>
        <dbReference type="Google" id="ProtNLM"/>
    </source>
</evidence>